<keyword evidence="3" id="KW-1185">Reference proteome</keyword>
<dbReference type="InterPro" id="IPR029052">
    <property type="entry name" value="Metallo-depent_PP-like"/>
</dbReference>
<reference evidence="2 3" key="1">
    <citation type="submission" date="2019-03" db="EMBL/GenBank/DDBJ databases">
        <title>Genomic Encyclopedia of Archaeal and Bacterial Type Strains, Phase II (KMG-II): from individual species to whole genera.</title>
        <authorList>
            <person name="Goeker M."/>
        </authorList>
    </citation>
    <scope>NUCLEOTIDE SEQUENCE [LARGE SCALE GENOMIC DNA]</scope>
    <source>
        <strain evidence="2 3">DSM 19035</strain>
    </source>
</reference>
<dbReference type="Proteomes" id="UP000295620">
    <property type="component" value="Unassembled WGS sequence"/>
</dbReference>
<sequence>MRRIFQKIFTRPVLWLANRYTSRPDMKRIHEALSALFSKIKKDPGKRGLVLNFDNSSKIIVFSDQHKGIRNFVDDFALSEKNYLAALGYYNRESYLYCNLGDSEELWKNTLYGVIESNQATFEMEKLFLNRNAFVKIFGNHDLYWDNDPLAGFTLEKVYGQKVKIYEGLVLQMHILGTELNILLTHGHQGDLQSDGNWFSKWFVSNVWAPFQAFLRINPNTPAYDTQLKSEHNAIMYDWTAKQSNLALITGHTHQPVFNSLTHLERMYIRLDAARKDGDTQKVQEIEAEFIAGKISGETSPRLEYSKNTYFNTGCCCFSDGDITGIELEGGKIRLVKWKTDQDIGSRRIILEETELENLLDL</sequence>
<evidence type="ECO:0000313" key="2">
    <source>
        <dbReference type="EMBL" id="TDQ11442.1"/>
    </source>
</evidence>
<name>A0A4R6SZE0_9SPHI</name>
<proteinExistence type="predicted"/>
<dbReference type="EMBL" id="SNYC01000003">
    <property type="protein sequence ID" value="TDQ11442.1"/>
    <property type="molecule type" value="Genomic_DNA"/>
</dbReference>
<dbReference type="AlphaFoldDB" id="A0A4R6SZE0"/>
<dbReference type="InterPro" id="IPR004843">
    <property type="entry name" value="Calcineurin-like_PHP"/>
</dbReference>
<feature type="domain" description="Calcineurin-like phosphoesterase" evidence="1">
    <location>
        <begin position="58"/>
        <end position="256"/>
    </location>
</feature>
<evidence type="ECO:0000313" key="3">
    <source>
        <dbReference type="Proteomes" id="UP000295620"/>
    </source>
</evidence>
<dbReference type="OrthoDB" id="9773199at2"/>
<protein>
    <recommendedName>
        <fullName evidence="1">Calcineurin-like phosphoesterase domain-containing protein</fullName>
    </recommendedName>
</protein>
<comment type="caution">
    <text evidence="2">The sequence shown here is derived from an EMBL/GenBank/DDBJ whole genome shotgun (WGS) entry which is preliminary data.</text>
</comment>
<organism evidence="2 3">
    <name type="scientific">Pedobacter metabolipauper</name>
    <dbReference type="NCBI Taxonomy" id="425513"/>
    <lineage>
        <taxon>Bacteria</taxon>
        <taxon>Pseudomonadati</taxon>
        <taxon>Bacteroidota</taxon>
        <taxon>Sphingobacteriia</taxon>
        <taxon>Sphingobacteriales</taxon>
        <taxon>Sphingobacteriaceae</taxon>
        <taxon>Pedobacter</taxon>
    </lineage>
</organism>
<evidence type="ECO:0000259" key="1">
    <source>
        <dbReference type="Pfam" id="PF00149"/>
    </source>
</evidence>
<dbReference type="GO" id="GO:0016787">
    <property type="term" value="F:hydrolase activity"/>
    <property type="evidence" value="ECO:0007669"/>
    <property type="project" value="InterPro"/>
</dbReference>
<dbReference type="Pfam" id="PF00149">
    <property type="entry name" value="Metallophos"/>
    <property type="match status" value="1"/>
</dbReference>
<gene>
    <name evidence="2" type="ORF">ATK78_0564</name>
</gene>
<accession>A0A4R6SZE0</accession>
<dbReference type="SUPFAM" id="SSF56300">
    <property type="entry name" value="Metallo-dependent phosphatases"/>
    <property type="match status" value="1"/>
</dbReference>
<dbReference type="Gene3D" id="3.60.21.10">
    <property type="match status" value="1"/>
</dbReference>